<dbReference type="NCBIfam" id="TIGR00710">
    <property type="entry name" value="efflux_Bcr_CflA"/>
    <property type="match status" value="1"/>
</dbReference>
<dbReference type="PANTHER" id="PTHR23502">
    <property type="entry name" value="MAJOR FACILITATOR SUPERFAMILY"/>
    <property type="match status" value="1"/>
</dbReference>
<accession>A0A4R3J9N1</accession>
<dbReference type="InterPro" id="IPR011701">
    <property type="entry name" value="MFS"/>
</dbReference>
<evidence type="ECO:0000256" key="4">
    <source>
        <dbReference type="ARBA" id="ARBA00022475"/>
    </source>
</evidence>
<dbReference type="Pfam" id="PF07690">
    <property type="entry name" value="MFS_1"/>
    <property type="match status" value="1"/>
</dbReference>
<dbReference type="Gene3D" id="1.20.1720.10">
    <property type="entry name" value="Multidrug resistance protein D"/>
    <property type="match status" value="1"/>
</dbReference>
<evidence type="ECO:0000256" key="6">
    <source>
        <dbReference type="ARBA" id="ARBA00022989"/>
    </source>
</evidence>
<dbReference type="Proteomes" id="UP000295304">
    <property type="component" value="Unassembled WGS sequence"/>
</dbReference>
<evidence type="ECO:0000313" key="10">
    <source>
        <dbReference type="EMBL" id="TCS62115.1"/>
    </source>
</evidence>
<feature type="transmembrane region" description="Helical" evidence="8">
    <location>
        <begin position="224"/>
        <end position="243"/>
    </location>
</feature>
<feature type="transmembrane region" description="Helical" evidence="8">
    <location>
        <begin position="82"/>
        <end position="101"/>
    </location>
</feature>
<protein>
    <recommendedName>
        <fullName evidence="8">Bcr/CflA family efflux transporter</fullName>
    </recommendedName>
</protein>
<keyword evidence="3 8" id="KW-0813">Transport</keyword>
<comment type="similarity">
    <text evidence="2 8">Belongs to the major facilitator superfamily. Bcr/CmlA family.</text>
</comment>
<evidence type="ECO:0000256" key="5">
    <source>
        <dbReference type="ARBA" id="ARBA00022692"/>
    </source>
</evidence>
<name>A0A4R3J9N1_9PROT</name>
<dbReference type="SUPFAM" id="SSF103473">
    <property type="entry name" value="MFS general substrate transporter"/>
    <property type="match status" value="1"/>
</dbReference>
<comment type="caution">
    <text evidence="10">The sequence shown here is derived from an EMBL/GenBank/DDBJ whole genome shotgun (WGS) entry which is preliminary data.</text>
</comment>
<proteinExistence type="inferred from homology"/>
<dbReference type="PROSITE" id="PS50850">
    <property type="entry name" value="MFS"/>
    <property type="match status" value="1"/>
</dbReference>
<dbReference type="GO" id="GO:0005886">
    <property type="term" value="C:plasma membrane"/>
    <property type="evidence" value="ECO:0007669"/>
    <property type="project" value="UniProtKB-SubCell"/>
</dbReference>
<evidence type="ECO:0000256" key="2">
    <source>
        <dbReference type="ARBA" id="ARBA00006236"/>
    </source>
</evidence>
<organism evidence="10 11">
    <name type="scientific">Varunaivibrio sulfuroxidans</name>
    <dbReference type="NCBI Taxonomy" id="1773489"/>
    <lineage>
        <taxon>Bacteria</taxon>
        <taxon>Pseudomonadati</taxon>
        <taxon>Pseudomonadota</taxon>
        <taxon>Alphaproteobacteria</taxon>
        <taxon>Rhodospirillales</taxon>
        <taxon>Magnetovibrionaceae</taxon>
        <taxon>Varunaivibrio</taxon>
    </lineage>
</organism>
<reference evidence="10 11" key="1">
    <citation type="submission" date="2019-03" db="EMBL/GenBank/DDBJ databases">
        <title>Genomic Encyclopedia of Type Strains, Phase IV (KMG-IV): sequencing the most valuable type-strain genomes for metagenomic binning, comparative biology and taxonomic classification.</title>
        <authorList>
            <person name="Goeker M."/>
        </authorList>
    </citation>
    <scope>NUCLEOTIDE SEQUENCE [LARGE SCALE GENOMIC DNA]</scope>
    <source>
        <strain evidence="10 11">DSM 101688</strain>
    </source>
</reference>
<feature type="transmembrane region" description="Helical" evidence="8">
    <location>
        <begin position="51"/>
        <end position="70"/>
    </location>
</feature>
<sequence length="406" mass="44090">MTRRALDDRALARGEAIFLILTLIVMGQASIDIYLPSMPAMASDFNVNSAVIQLTVSLFLLGYGFSQLFYGPLSDHYGRRAVLFFGLPLFTVSTIACVLTHSAGWLLFFRLCEGVGIGTASVSARSIMRDCFSSDELPRISSYMAMAWALVPTTAPMIGGYIQNFLGWRSIFLLLVALSILLSVYVFSRVPETNKHTQAGPISLKAPFHAYKTVLSNKTFGGNMLVLSALFSIFSIFNAYSAFLFEVKWGASPVIYGWILLFISFGYMLGSFLNSRLIALLDVRRVTSLGMAVIVLTSGISVLMHRWGLMNGVGLALVMFLTYAGLGLIFANSIAASLRPFPKIAGSASAMYGFLVFTGGFASSAIFIKLLHPGLGVLVTAFLVLSLAMALTFMVMAPNRPTPLKK</sequence>
<evidence type="ECO:0000256" key="7">
    <source>
        <dbReference type="ARBA" id="ARBA00023136"/>
    </source>
</evidence>
<dbReference type="EMBL" id="SLZW01000006">
    <property type="protein sequence ID" value="TCS62115.1"/>
    <property type="molecule type" value="Genomic_DNA"/>
</dbReference>
<dbReference type="InterPro" id="IPR020846">
    <property type="entry name" value="MFS_dom"/>
</dbReference>
<dbReference type="GO" id="GO:1990961">
    <property type="term" value="P:xenobiotic detoxification by transmembrane export across the plasma membrane"/>
    <property type="evidence" value="ECO:0007669"/>
    <property type="project" value="InterPro"/>
</dbReference>
<dbReference type="GO" id="GO:0042910">
    <property type="term" value="F:xenobiotic transmembrane transporter activity"/>
    <property type="evidence" value="ECO:0007669"/>
    <property type="project" value="InterPro"/>
</dbReference>
<comment type="caution">
    <text evidence="8">Lacks conserved residue(s) required for the propagation of feature annotation.</text>
</comment>
<dbReference type="AlphaFoldDB" id="A0A4R3J9N1"/>
<feature type="transmembrane region" description="Helical" evidence="8">
    <location>
        <begin position="168"/>
        <end position="187"/>
    </location>
</feature>
<gene>
    <name evidence="10" type="ORF">EDD55_10670</name>
</gene>
<dbReference type="CDD" id="cd17320">
    <property type="entry name" value="MFS_MdfA_MDR_like"/>
    <property type="match status" value="1"/>
</dbReference>
<dbReference type="InterPro" id="IPR004812">
    <property type="entry name" value="Efflux_drug-R_Bcr/CmlA"/>
</dbReference>
<feature type="transmembrane region" description="Helical" evidence="8">
    <location>
        <begin position="374"/>
        <end position="397"/>
    </location>
</feature>
<evidence type="ECO:0000259" key="9">
    <source>
        <dbReference type="PROSITE" id="PS50850"/>
    </source>
</evidence>
<dbReference type="InterPro" id="IPR036259">
    <property type="entry name" value="MFS_trans_sf"/>
</dbReference>
<feature type="transmembrane region" description="Helical" evidence="8">
    <location>
        <begin position="286"/>
        <end position="307"/>
    </location>
</feature>
<evidence type="ECO:0000313" key="11">
    <source>
        <dbReference type="Proteomes" id="UP000295304"/>
    </source>
</evidence>
<keyword evidence="5 8" id="KW-0812">Transmembrane</keyword>
<feature type="transmembrane region" description="Helical" evidence="8">
    <location>
        <begin position="12"/>
        <end position="31"/>
    </location>
</feature>
<feature type="transmembrane region" description="Helical" evidence="8">
    <location>
        <begin position="313"/>
        <end position="338"/>
    </location>
</feature>
<feature type="transmembrane region" description="Helical" evidence="8">
    <location>
        <begin position="350"/>
        <end position="368"/>
    </location>
</feature>
<keyword evidence="4" id="KW-1003">Cell membrane</keyword>
<keyword evidence="11" id="KW-1185">Reference proteome</keyword>
<evidence type="ECO:0000256" key="8">
    <source>
        <dbReference type="RuleBase" id="RU365088"/>
    </source>
</evidence>
<dbReference type="PANTHER" id="PTHR23502:SF132">
    <property type="entry name" value="POLYAMINE TRANSPORTER 2-RELATED"/>
    <property type="match status" value="1"/>
</dbReference>
<feature type="transmembrane region" description="Helical" evidence="8">
    <location>
        <begin position="255"/>
        <end position="274"/>
    </location>
</feature>
<dbReference type="OrthoDB" id="9800416at2"/>
<keyword evidence="7 8" id="KW-0472">Membrane</keyword>
<dbReference type="RefSeq" id="WP_132939199.1">
    <property type="nucleotide sequence ID" value="NZ_CP119676.1"/>
</dbReference>
<evidence type="ECO:0000256" key="1">
    <source>
        <dbReference type="ARBA" id="ARBA00004651"/>
    </source>
</evidence>
<evidence type="ECO:0000256" key="3">
    <source>
        <dbReference type="ARBA" id="ARBA00022448"/>
    </source>
</evidence>
<keyword evidence="8" id="KW-0997">Cell inner membrane</keyword>
<feature type="domain" description="Major facilitator superfamily (MFS) profile" evidence="9">
    <location>
        <begin position="16"/>
        <end position="400"/>
    </location>
</feature>
<keyword evidence="6 8" id="KW-1133">Transmembrane helix</keyword>
<comment type="subcellular location">
    <subcellularLocation>
        <location evidence="8">Cell inner membrane</location>
        <topology evidence="8">Multi-pass membrane protein</topology>
    </subcellularLocation>
    <subcellularLocation>
        <location evidence="1">Cell membrane</location>
        <topology evidence="1">Multi-pass membrane protein</topology>
    </subcellularLocation>
</comment>